<name>A0A9D5AK87_PEA</name>
<dbReference type="AlphaFoldDB" id="A0A9D5AK87"/>
<dbReference type="Gene3D" id="1.10.418.10">
    <property type="entry name" value="Calponin-like domain"/>
    <property type="match status" value="1"/>
</dbReference>
<feature type="domain" description="Magnesium chelatase subunit H N-terminal" evidence="1">
    <location>
        <begin position="310"/>
        <end position="424"/>
    </location>
</feature>
<evidence type="ECO:0000313" key="2">
    <source>
        <dbReference type="EMBL" id="KAI5411998.1"/>
    </source>
</evidence>
<evidence type="ECO:0000259" key="1">
    <source>
        <dbReference type="Pfam" id="PF11965"/>
    </source>
</evidence>
<dbReference type="GO" id="GO:0016851">
    <property type="term" value="F:magnesium chelatase activity"/>
    <property type="evidence" value="ECO:0007669"/>
    <property type="project" value="InterPro"/>
</dbReference>
<dbReference type="InterPro" id="IPR022571">
    <property type="entry name" value="Mg_chelatase_H_N"/>
</dbReference>
<dbReference type="Pfam" id="PF11965">
    <property type="entry name" value="DUF3479"/>
    <property type="match status" value="1"/>
</dbReference>
<dbReference type="InterPro" id="IPR039933">
    <property type="entry name" value="XRI1"/>
</dbReference>
<dbReference type="GO" id="GO:0007140">
    <property type="term" value="P:male meiotic nuclear division"/>
    <property type="evidence" value="ECO:0007669"/>
    <property type="project" value="InterPro"/>
</dbReference>
<proteinExistence type="predicted"/>
<dbReference type="InterPro" id="IPR036872">
    <property type="entry name" value="CH_dom_sf"/>
</dbReference>
<dbReference type="SUPFAM" id="SSF47576">
    <property type="entry name" value="Calponin-homology domain, CH-domain"/>
    <property type="match status" value="1"/>
</dbReference>
<evidence type="ECO:0000313" key="3">
    <source>
        <dbReference type="Proteomes" id="UP001058974"/>
    </source>
</evidence>
<accession>A0A9D5AK87</accession>
<dbReference type="EMBL" id="JAMSHJ010000005">
    <property type="protein sequence ID" value="KAI5411998.1"/>
    <property type="molecule type" value="Genomic_DNA"/>
</dbReference>
<keyword evidence="3" id="KW-1185">Reference proteome</keyword>
<organism evidence="2 3">
    <name type="scientific">Pisum sativum</name>
    <name type="common">Garden pea</name>
    <name type="synonym">Lathyrus oleraceus</name>
    <dbReference type="NCBI Taxonomy" id="3888"/>
    <lineage>
        <taxon>Eukaryota</taxon>
        <taxon>Viridiplantae</taxon>
        <taxon>Streptophyta</taxon>
        <taxon>Embryophyta</taxon>
        <taxon>Tracheophyta</taxon>
        <taxon>Spermatophyta</taxon>
        <taxon>Magnoliopsida</taxon>
        <taxon>eudicotyledons</taxon>
        <taxon>Gunneridae</taxon>
        <taxon>Pentapetalae</taxon>
        <taxon>rosids</taxon>
        <taxon>fabids</taxon>
        <taxon>Fabales</taxon>
        <taxon>Fabaceae</taxon>
        <taxon>Papilionoideae</taxon>
        <taxon>50 kb inversion clade</taxon>
        <taxon>NPAAA clade</taxon>
        <taxon>Hologalegina</taxon>
        <taxon>IRL clade</taxon>
        <taxon>Fabeae</taxon>
        <taxon>Lathyrus</taxon>
    </lineage>
</organism>
<reference evidence="2 3" key="1">
    <citation type="journal article" date="2022" name="Nat. Genet.">
        <title>Improved pea reference genome and pan-genome highlight genomic features and evolutionary characteristics.</title>
        <authorList>
            <person name="Yang T."/>
            <person name="Liu R."/>
            <person name="Luo Y."/>
            <person name="Hu S."/>
            <person name="Wang D."/>
            <person name="Wang C."/>
            <person name="Pandey M.K."/>
            <person name="Ge S."/>
            <person name="Xu Q."/>
            <person name="Li N."/>
            <person name="Li G."/>
            <person name="Huang Y."/>
            <person name="Saxena R.K."/>
            <person name="Ji Y."/>
            <person name="Li M."/>
            <person name="Yan X."/>
            <person name="He Y."/>
            <person name="Liu Y."/>
            <person name="Wang X."/>
            <person name="Xiang C."/>
            <person name="Varshney R.K."/>
            <person name="Ding H."/>
            <person name="Gao S."/>
            <person name="Zong X."/>
        </authorList>
    </citation>
    <scope>NUCLEOTIDE SEQUENCE [LARGE SCALE GENOMIC DNA]</scope>
    <source>
        <strain evidence="2 3">cv. Zhongwan 6</strain>
    </source>
</reference>
<gene>
    <name evidence="2" type="ORF">KIW84_056896</name>
</gene>
<dbReference type="Gramene" id="Psat05G0689600-T1">
    <property type="protein sequence ID" value="KAI5411998.1"/>
    <property type="gene ID" value="KIW84_056896"/>
</dbReference>
<protein>
    <recommendedName>
        <fullName evidence="1">Magnesium chelatase subunit H N-terminal domain-containing protein</fullName>
    </recommendedName>
</protein>
<dbReference type="PANTHER" id="PTHR33385:SF4">
    <property type="entry name" value="PROTEIN XRI1"/>
    <property type="match status" value="1"/>
</dbReference>
<dbReference type="PANTHER" id="PTHR33385">
    <property type="entry name" value="PROTEIN XRI1"/>
    <property type="match status" value="1"/>
</dbReference>
<comment type="caution">
    <text evidence="2">The sequence shown here is derived from an EMBL/GenBank/DDBJ whole genome shotgun (WGS) entry which is preliminary data.</text>
</comment>
<dbReference type="Proteomes" id="UP001058974">
    <property type="component" value="Chromosome 5"/>
</dbReference>
<sequence>MAAFSFSVASIIEDVLQQHGTRLKDLDLESRKSEEAALRRYEAAGWLRKMVGIVVAKDLPAEPSEEEFRLGLRSGIILCNVINKVQPGVVLAVQEIGIPIFEASDLEQGEKSSRIVNSVLALKSYSEWKQTGANAQKVEGCILHPGTMDFEILANSLDDVTMELVTFGLQIRLTSPRLLVIIPSRISPSPLNHNRIHSRPQTEPLEVTAQLMDSNNNHKEPWDWHGEDYCLQNTIPNFDISEELWNDVPQNGEDLSYMFDAETTPIKACGDLAYSVNNADSNSRYIQKEQLEDGRETSQVKRRRMLQFDSQENASFEVVGYLVEELRDVSTYNCFCKDLEDVKIAIGSLIFVEKLTLKVKTAVKKERDKLDAVLVFPSIPEVMRLNKLRSSSLLQLGQSKSHFFHIFKKKNASSVGFADSIMKLNFFKMISDSFVPALKSTKMEWSKPICQQNLASFSTSQGLNNLQATVDSSLVTKQRFVTRRNEDTEVPPCRVDDIAHVPTLGKVNRVM</sequence>
<dbReference type="GO" id="GO:0007143">
    <property type="term" value="P:female meiotic nuclear division"/>
    <property type="evidence" value="ECO:0007669"/>
    <property type="project" value="InterPro"/>
</dbReference>